<evidence type="ECO:0000256" key="1">
    <source>
        <dbReference type="ARBA" id="ARBA00004429"/>
    </source>
</evidence>
<protein>
    <submittedName>
        <fullName evidence="10">Uncharacterized protein</fullName>
    </submittedName>
</protein>
<feature type="transmembrane region" description="Helical" evidence="9">
    <location>
        <begin position="76"/>
        <end position="96"/>
    </location>
</feature>
<comment type="subcellular location">
    <subcellularLocation>
        <location evidence="1">Cell inner membrane</location>
        <topology evidence="1">Multi-pass membrane protein</topology>
    </subcellularLocation>
</comment>
<name>A0A4R2Q2Z3_9RHOB</name>
<dbReference type="RefSeq" id="WP_132460909.1">
    <property type="nucleotide sequence ID" value="NZ_SLXP01000002.1"/>
</dbReference>
<evidence type="ECO:0000313" key="11">
    <source>
        <dbReference type="Proteomes" id="UP000294835"/>
    </source>
</evidence>
<dbReference type="Proteomes" id="UP000294835">
    <property type="component" value="Unassembled WGS sequence"/>
</dbReference>
<dbReference type="EMBL" id="SLXP01000002">
    <property type="protein sequence ID" value="TCP43052.1"/>
    <property type="molecule type" value="Genomic_DNA"/>
</dbReference>
<comment type="caution">
    <text evidence="10">The sequence shown here is derived from an EMBL/GenBank/DDBJ whole genome shotgun (WGS) entry which is preliminary data.</text>
</comment>
<keyword evidence="11" id="KW-1185">Reference proteome</keyword>
<dbReference type="PANTHER" id="PTHR30574:SF1">
    <property type="entry name" value="SULPHUR TRANSPORT DOMAIN-CONTAINING PROTEIN"/>
    <property type="match status" value="1"/>
</dbReference>
<evidence type="ECO:0000313" key="10">
    <source>
        <dbReference type="EMBL" id="TCP43052.1"/>
    </source>
</evidence>
<dbReference type="Pfam" id="PF04143">
    <property type="entry name" value="Sulf_transp"/>
    <property type="match status" value="1"/>
</dbReference>
<keyword evidence="6 9" id="KW-1133">Transmembrane helix</keyword>
<evidence type="ECO:0000256" key="7">
    <source>
        <dbReference type="ARBA" id="ARBA00023136"/>
    </source>
</evidence>
<keyword evidence="5 9" id="KW-0812">Transmembrane</keyword>
<gene>
    <name evidence="10" type="ORF">EV662_102245</name>
</gene>
<keyword evidence="3" id="KW-1003">Cell membrane</keyword>
<dbReference type="PANTHER" id="PTHR30574">
    <property type="entry name" value="INNER MEMBRANE PROTEIN YEDE"/>
    <property type="match status" value="1"/>
</dbReference>
<dbReference type="AlphaFoldDB" id="A0A4R2Q2Z3"/>
<reference evidence="10 11" key="1">
    <citation type="submission" date="2019-03" db="EMBL/GenBank/DDBJ databases">
        <title>Genomic Encyclopedia of Type Strains, Phase IV (KMG-IV): sequencing the most valuable type-strain genomes for metagenomic binning, comparative biology and taxonomic classification.</title>
        <authorList>
            <person name="Goeker M."/>
        </authorList>
    </citation>
    <scope>NUCLEOTIDE SEQUENCE [LARGE SCALE GENOMIC DNA]</scope>
    <source>
        <strain evidence="10 11">DSM 18063</strain>
    </source>
</reference>
<dbReference type="GO" id="GO:0005886">
    <property type="term" value="C:plasma membrane"/>
    <property type="evidence" value="ECO:0007669"/>
    <property type="project" value="UniProtKB-SubCell"/>
</dbReference>
<feature type="transmembrane region" description="Helical" evidence="9">
    <location>
        <begin position="117"/>
        <end position="135"/>
    </location>
</feature>
<evidence type="ECO:0000256" key="5">
    <source>
        <dbReference type="ARBA" id="ARBA00022692"/>
    </source>
</evidence>
<evidence type="ECO:0000256" key="9">
    <source>
        <dbReference type="SAM" id="Phobius"/>
    </source>
</evidence>
<dbReference type="InterPro" id="IPR007272">
    <property type="entry name" value="Sulf_transp_TsuA/YedE"/>
</dbReference>
<evidence type="ECO:0000256" key="8">
    <source>
        <dbReference type="ARBA" id="ARBA00035655"/>
    </source>
</evidence>
<proteinExistence type="inferred from homology"/>
<dbReference type="OrthoDB" id="9814020at2"/>
<feature type="transmembrane region" description="Helical" evidence="9">
    <location>
        <begin position="155"/>
        <end position="176"/>
    </location>
</feature>
<keyword evidence="4" id="KW-0997">Cell inner membrane</keyword>
<evidence type="ECO:0000256" key="6">
    <source>
        <dbReference type="ARBA" id="ARBA00022989"/>
    </source>
</evidence>
<evidence type="ECO:0000256" key="2">
    <source>
        <dbReference type="ARBA" id="ARBA00022448"/>
    </source>
</evidence>
<comment type="similarity">
    <text evidence="8">Belongs to the TsuA/YedE (TC 9.B.102) family.</text>
</comment>
<keyword evidence="2" id="KW-0813">Transport</keyword>
<keyword evidence="7 9" id="KW-0472">Membrane</keyword>
<organism evidence="10 11">
    <name type="scientific">Rhodovulum marinum</name>
    <dbReference type="NCBI Taxonomy" id="320662"/>
    <lineage>
        <taxon>Bacteria</taxon>
        <taxon>Pseudomonadati</taxon>
        <taxon>Pseudomonadota</taxon>
        <taxon>Alphaproteobacteria</taxon>
        <taxon>Rhodobacterales</taxon>
        <taxon>Paracoccaceae</taxon>
        <taxon>Rhodovulum</taxon>
    </lineage>
</organism>
<accession>A0A4R2Q2Z3</accession>
<evidence type="ECO:0000256" key="4">
    <source>
        <dbReference type="ARBA" id="ARBA00022519"/>
    </source>
</evidence>
<sequence length="180" mass="19287">MVLNWKIGGPLLGVVFFLAVLLVKPIGVSTQFVVLDGILWNTQVPGTVAQGADGAWTSSNAYLAKYADDIADPVNYSFIFVAAMMGGALLSSIVFGRIPLRERFNPDLWRANFSLGWIGRWIIAFIGGALVLFGARLAGGCTSGHMMSGMMQTAVSGYIFAFGAFLTAFPTARILLKKEA</sequence>
<evidence type="ECO:0000256" key="3">
    <source>
        <dbReference type="ARBA" id="ARBA00022475"/>
    </source>
</evidence>